<dbReference type="AlphaFoldDB" id="A0A919AHA6"/>
<dbReference type="Proteomes" id="UP000641386">
    <property type="component" value="Unassembled WGS sequence"/>
</dbReference>
<evidence type="ECO:0000256" key="1">
    <source>
        <dbReference type="SAM" id="MobiDB-lite"/>
    </source>
</evidence>
<proteinExistence type="predicted"/>
<comment type="caution">
    <text evidence="2">The sequence shown here is derived from an EMBL/GenBank/DDBJ whole genome shotgun (WGS) entry which is preliminary data.</text>
</comment>
<accession>A0A919AHA6</accession>
<evidence type="ECO:0000313" key="3">
    <source>
        <dbReference type="Proteomes" id="UP000641386"/>
    </source>
</evidence>
<reference evidence="2" key="2">
    <citation type="submission" date="2020-09" db="EMBL/GenBank/DDBJ databases">
        <authorList>
            <person name="Sun Q."/>
            <person name="Ohkuma M."/>
        </authorList>
    </citation>
    <scope>NUCLEOTIDE SEQUENCE</scope>
    <source>
        <strain evidence="2">JCM 3302</strain>
    </source>
</reference>
<feature type="region of interest" description="Disordered" evidence="1">
    <location>
        <begin position="1"/>
        <end position="23"/>
    </location>
</feature>
<organism evidence="2 3">
    <name type="scientific">Streptomyces spiralis</name>
    <dbReference type="NCBI Taxonomy" id="66376"/>
    <lineage>
        <taxon>Bacteria</taxon>
        <taxon>Bacillati</taxon>
        <taxon>Actinomycetota</taxon>
        <taxon>Actinomycetes</taxon>
        <taxon>Kitasatosporales</taxon>
        <taxon>Streptomycetaceae</taxon>
        <taxon>Streptomyces</taxon>
    </lineage>
</organism>
<protein>
    <submittedName>
        <fullName evidence="2">Uncharacterized protein</fullName>
    </submittedName>
</protein>
<gene>
    <name evidence="2" type="ORF">GCM10014715_72820</name>
</gene>
<name>A0A919AHA6_9ACTN</name>
<sequence>MTSEHFQTDILGTDPLGQAAGQLYPPDLGHTVIESFTHHGQGDIEAAHAHGEHAEAAGSGRVTVAAD</sequence>
<keyword evidence="3" id="KW-1185">Reference proteome</keyword>
<evidence type="ECO:0000313" key="2">
    <source>
        <dbReference type="EMBL" id="GHF06112.1"/>
    </source>
</evidence>
<dbReference type="EMBL" id="BNBC01000049">
    <property type="protein sequence ID" value="GHF06112.1"/>
    <property type="molecule type" value="Genomic_DNA"/>
</dbReference>
<reference evidence="2" key="1">
    <citation type="journal article" date="2014" name="Int. J. Syst. Evol. Microbiol.">
        <title>Complete genome sequence of Corynebacterium casei LMG S-19264T (=DSM 44701T), isolated from a smear-ripened cheese.</title>
        <authorList>
            <consortium name="US DOE Joint Genome Institute (JGI-PGF)"/>
            <person name="Walter F."/>
            <person name="Albersmeier A."/>
            <person name="Kalinowski J."/>
            <person name="Ruckert C."/>
        </authorList>
    </citation>
    <scope>NUCLEOTIDE SEQUENCE</scope>
    <source>
        <strain evidence="2">JCM 3302</strain>
    </source>
</reference>